<comment type="catalytic activity">
    <reaction evidence="15 17">
        <text>L-threonyl-[protein] + ATP = O-phospho-L-threonyl-[protein] + ADP + H(+)</text>
        <dbReference type="Rhea" id="RHEA:46608"/>
        <dbReference type="Rhea" id="RHEA-COMP:11060"/>
        <dbReference type="Rhea" id="RHEA-COMP:11605"/>
        <dbReference type="ChEBI" id="CHEBI:15378"/>
        <dbReference type="ChEBI" id="CHEBI:30013"/>
        <dbReference type="ChEBI" id="CHEBI:30616"/>
        <dbReference type="ChEBI" id="CHEBI:61977"/>
        <dbReference type="ChEBI" id="CHEBI:456216"/>
        <dbReference type="EC" id="2.7.11.1"/>
    </reaction>
</comment>
<dbReference type="CDD" id="cd14066">
    <property type="entry name" value="STKc_IRAK"/>
    <property type="match status" value="1"/>
</dbReference>
<dbReference type="InterPro" id="IPR017441">
    <property type="entry name" value="Protein_kinase_ATP_BS"/>
</dbReference>
<dbReference type="GO" id="GO:0051707">
    <property type="term" value="P:response to other organism"/>
    <property type="evidence" value="ECO:0007669"/>
    <property type="project" value="UniProtKB-ARBA"/>
</dbReference>
<keyword evidence="4 17" id="KW-0808">Transferase</keyword>
<dbReference type="Gene3D" id="3.50.4.10">
    <property type="entry name" value="Hepatocyte Growth Factor"/>
    <property type="match status" value="1"/>
</dbReference>
<dbReference type="PROSITE" id="PS50011">
    <property type="entry name" value="PROTEIN_KINASE_DOM"/>
    <property type="match status" value="1"/>
</dbReference>
<keyword evidence="24" id="KW-1185">Reference proteome</keyword>
<gene>
    <name evidence="23" type="primary">PK1</name>
    <name evidence="23" type="ORF">QJS10_CPB12g01256</name>
</gene>
<dbReference type="SMART" id="SM00473">
    <property type="entry name" value="PAN_AP"/>
    <property type="match status" value="1"/>
</dbReference>
<dbReference type="InterPro" id="IPR036426">
    <property type="entry name" value="Bulb-type_lectin_dom_sf"/>
</dbReference>
<evidence type="ECO:0000256" key="5">
    <source>
        <dbReference type="ARBA" id="ARBA00022692"/>
    </source>
</evidence>
<evidence type="ECO:0000259" key="20">
    <source>
        <dbReference type="PROSITE" id="PS50011"/>
    </source>
</evidence>
<dbReference type="Proteomes" id="UP001180020">
    <property type="component" value="Unassembled WGS sequence"/>
</dbReference>
<evidence type="ECO:0000313" key="24">
    <source>
        <dbReference type="Proteomes" id="UP001180020"/>
    </source>
</evidence>
<dbReference type="Pfam" id="PF01453">
    <property type="entry name" value="B_lectin"/>
    <property type="match status" value="1"/>
</dbReference>
<evidence type="ECO:0000259" key="21">
    <source>
        <dbReference type="PROSITE" id="PS50927"/>
    </source>
</evidence>
<sequence>MDVGGVGGCERRGCTFERLFLWPLFIISIFLSSFPTVSPSSTTHSKTTLINRGSSLSVEHEQDILTSPDGSFSCGFYKVGSNAFTFSIWFTNSANKTVAWTANRDRPVYRRGSKIALRGDGSMVLTDVDGTVVWATNTSSTDASKAELLNSGNLVIKNPVGSVLWQSFDTPTDTILPSQPITKQAKLVSSIADGALSSGYYSLHFDSDSLLRLRYDGPEISSMYWPYPDFNVWQNGRTIYNSSRPTILDDSGRFSSSDKPEFNASDAGPGIKRRLTVDYDGNLRLYSLNESNGSWKITWEALAQLCYVHGACGRNGICIYDPEPRCSCPPYYEMSDDGDWNRGCKPLFNLSSYSPKEDRFIELPHTDFYGFDDSNTTNMSFESCKNICLNDSSCQGFGYRLSGKGQCFAKGAFFNGYRTPDFNGSLYLRIPRSVEASNFSSFQVYKLNCNAIEADDDYFAASSSGMYVISHRKEIWVYFYGFVSAFGVIEILFIASGWWFLFRRRKIPDAVEEGYQMITSQFRRFTYGELKKATRNFKEELGRGGSGAVYKGILNDKRVIAVKRLEDVTQGEDELWAEVSTIGKINHMNLVRMYGFCSEGKHSLLVYEYLENGSLDKLLFNRPGTEDTLVGWKQRFKIAVGVAKGLMYLHHECLEWIIHCDVKPENILLDLDWQPKIADFGLAKLSQRGAPASDLSRIRGTKGYMAPEWALNLPITGKVDVYSYGVVLLEIMKGKRVSDWEMDMRKIVRLVKHKIASDDESWVGDLVDMRLKGELNMKQAEMMAVIAFLCVEEDSNRRPTMDAVMENLVAIDEEPHLNPAV</sequence>
<evidence type="ECO:0000256" key="2">
    <source>
        <dbReference type="ARBA" id="ARBA00022527"/>
    </source>
</evidence>
<keyword evidence="5 19" id="KW-0812">Transmembrane</keyword>
<organism evidence="23 24">
    <name type="scientific">Acorus calamus</name>
    <name type="common">Sweet flag</name>
    <dbReference type="NCBI Taxonomy" id="4465"/>
    <lineage>
        <taxon>Eukaryota</taxon>
        <taxon>Viridiplantae</taxon>
        <taxon>Streptophyta</taxon>
        <taxon>Embryophyta</taxon>
        <taxon>Tracheophyta</taxon>
        <taxon>Spermatophyta</taxon>
        <taxon>Magnoliopsida</taxon>
        <taxon>Liliopsida</taxon>
        <taxon>Acoraceae</taxon>
        <taxon>Acorus</taxon>
    </lineage>
</organism>
<dbReference type="InterPro" id="IPR011009">
    <property type="entry name" value="Kinase-like_dom_sf"/>
</dbReference>
<evidence type="ECO:0000256" key="3">
    <source>
        <dbReference type="ARBA" id="ARBA00022536"/>
    </source>
</evidence>
<dbReference type="Gene3D" id="3.30.200.20">
    <property type="entry name" value="Phosphorylase Kinase, domain 1"/>
    <property type="match status" value="1"/>
</dbReference>
<evidence type="ECO:0000256" key="15">
    <source>
        <dbReference type="ARBA" id="ARBA00047899"/>
    </source>
</evidence>
<evidence type="ECO:0000256" key="13">
    <source>
        <dbReference type="ARBA" id="ARBA00023170"/>
    </source>
</evidence>
<feature type="domain" description="Apple" evidence="22">
    <location>
        <begin position="344"/>
        <end position="431"/>
    </location>
</feature>
<evidence type="ECO:0000256" key="16">
    <source>
        <dbReference type="ARBA" id="ARBA00048679"/>
    </source>
</evidence>
<comment type="catalytic activity">
    <reaction evidence="16 17">
        <text>L-seryl-[protein] + ATP = O-phospho-L-seryl-[protein] + ADP + H(+)</text>
        <dbReference type="Rhea" id="RHEA:17989"/>
        <dbReference type="Rhea" id="RHEA-COMP:9863"/>
        <dbReference type="Rhea" id="RHEA-COMP:11604"/>
        <dbReference type="ChEBI" id="CHEBI:15378"/>
        <dbReference type="ChEBI" id="CHEBI:29999"/>
        <dbReference type="ChEBI" id="CHEBI:30616"/>
        <dbReference type="ChEBI" id="CHEBI:83421"/>
        <dbReference type="ChEBI" id="CHEBI:456216"/>
        <dbReference type="EC" id="2.7.11.1"/>
    </reaction>
</comment>
<feature type="binding site" evidence="18">
    <location>
        <position position="563"/>
    </location>
    <ligand>
        <name>ATP</name>
        <dbReference type="ChEBI" id="CHEBI:30616"/>
    </ligand>
</feature>
<dbReference type="SMART" id="SM00220">
    <property type="entry name" value="S_TKc"/>
    <property type="match status" value="1"/>
</dbReference>
<dbReference type="PANTHER" id="PTHR47974:SF4">
    <property type="entry name" value="RECEPTOR-LIKE SERINE_THREONINE-PROTEIN KINASE"/>
    <property type="match status" value="1"/>
</dbReference>
<dbReference type="SUPFAM" id="SSF51110">
    <property type="entry name" value="alpha-D-mannose-specific plant lectins"/>
    <property type="match status" value="1"/>
</dbReference>
<evidence type="ECO:0000256" key="12">
    <source>
        <dbReference type="ARBA" id="ARBA00023157"/>
    </source>
</evidence>
<keyword evidence="7 17" id="KW-0547">Nucleotide-binding</keyword>
<dbReference type="Pfam" id="PF08276">
    <property type="entry name" value="PAN_2"/>
    <property type="match status" value="1"/>
</dbReference>
<feature type="domain" description="Bulb-type lectin" evidence="21">
    <location>
        <begin position="41"/>
        <end position="169"/>
    </location>
</feature>
<comment type="subcellular location">
    <subcellularLocation>
        <location evidence="1">Membrane</location>
        <topology evidence="1">Single-pass type I membrane protein</topology>
    </subcellularLocation>
</comment>
<keyword evidence="10 19" id="KW-1133">Transmembrane helix</keyword>
<evidence type="ECO:0000256" key="6">
    <source>
        <dbReference type="ARBA" id="ARBA00022729"/>
    </source>
</evidence>
<reference evidence="23" key="1">
    <citation type="journal article" date="2023" name="Nat. Commun.">
        <title>Diploid and tetraploid genomes of Acorus and the evolution of monocots.</title>
        <authorList>
            <person name="Ma L."/>
            <person name="Liu K.W."/>
            <person name="Li Z."/>
            <person name="Hsiao Y.Y."/>
            <person name="Qi Y."/>
            <person name="Fu T."/>
            <person name="Tang G.D."/>
            <person name="Zhang D."/>
            <person name="Sun W.H."/>
            <person name="Liu D.K."/>
            <person name="Li Y."/>
            <person name="Chen G.Z."/>
            <person name="Liu X.D."/>
            <person name="Liao X.Y."/>
            <person name="Jiang Y.T."/>
            <person name="Yu X."/>
            <person name="Hao Y."/>
            <person name="Huang J."/>
            <person name="Zhao X.W."/>
            <person name="Ke S."/>
            <person name="Chen Y.Y."/>
            <person name="Wu W.L."/>
            <person name="Hsu J.L."/>
            <person name="Lin Y.F."/>
            <person name="Huang M.D."/>
            <person name="Li C.Y."/>
            <person name="Huang L."/>
            <person name="Wang Z.W."/>
            <person name="Zhao X."/>
            <person name="Zhong W.Y."/>
            <person name="Peng D.H."/>
            <person name="Ahmad S."/>
            <person name="Lan S."/>
            <person name="Zhang J.S."/>
            <person name="Tsai W.C."/>
            <person name="Van de Peer Y."/>
            <person name="Liu Z.J."/>
        </authorList>
    </citation>
    <scope>NUCLEOTIDE SEQUENCE</scope>
    <source>
        <strain evidence="23">CP</strain>
    </source>
</reference>
<evidence type="ECO:0000256" key="7">
    <source>
        <dbReference type="ARBA" id="ARBA00022741"/>
    </source>
</evidence>
<dbReference type="InterPro" id="IPR000719">
    <property type="entry name" value="Prot_kinase_dom"/>
</dbReference>
<dbReference type="PROSITE" id="PS50927">
    <property type="entry name" value="BULB_LECTIN"/>
    <property type="match status" value="1"/>
</dbReference>
<evidence type="ECO:0000313" key="23">
    <source>
        <dbReference type="EMBL" id="KAK1301434.1"/>
    </source>
</evidence>
<dbReference type="Pfam" id="PF00069">
    <property type="entry name" value="Pkinase"/>
    <property type="match status" value="1"/>
</dbReference>
<evidence type="ECO:0000256" key="1">
    <source>
        <dbReference type="ARBA" id="ARBA00004479"/>
    </source>
</evidence>
<evidence type="ECO:0000256" key="10">
    <source>
        <dbReference type="ARBA" id="ARBA00022989"/>
    </source>
</evidence>
<evidence type="ECO:0000256" key="9">
    <source>
        <dbReference type="ARBA" id="ARBA00022840"/>
    </source>
</evidence>
<dbReference type="InterPro" id="IPR008271">
    <property type="entry name" value="Ser/Thr_kinase_AS"/>
</dbReference>
<dbReference type="FunFam" id="2.90.10.10:FF:000007">
    <property type="entry name" value="Serine/threonine-protein kinase"/>
    <property type="match status" value="1"/>
</dbReference>
<evidence type="ECO:0000259" key="22">
    <source>
        <dbReference type="PROSITE" id="PS50948"/>
    </source>
</evidence>
<keyword evidence="9 17" id="KW-0067">ATP-binding</keyword>
<dbReference type="GO" id="GO:0004674">
    <property type="term" value="F:protein serine/threonine kinase activity"/>
    <property type="evidence" value="ECO:0007669"/>
    <property type="project" value="UniProtKB-KW"/>
</dbReference>
<accession>A0AAV9DKR0</accession>
<evidence type="ECO:0000256" key="19">
    <source>
        <dbReference type="SAM" id="Phobius"/>
    </source>
</evidence>
<dbReference type="SUPFAM" id="SSF56112">
    <property type="entry name" value="Protein kinase-like (PK-like)"/>
    <property type="match status" value="1"/>
</dbReference>
<evidence type="ECO:0000256" key="8">
    <source>
        <dbReference type="ARBA" id="ARBA00022777"/>
    </source>
</evidence>
<dbReference type="InterPro" id="IPR003609">
    <property type="entry name" value="Pan_app"/>
</dbReference>
<feature type="transmembrane region" description="Helical" evidence="19">
    <location>
        <begin position="475"/>
        <end position="501"/>
    </location>
</feature>
<dbReference type="InterPro" id="IPR024171">
    <property type="entry name" value="SRK-like_kinase"/>
</dbReference>
<dbReference type="AlphaFoldDB" id="A0AAV9DKR0"/>
<dbReference type="CDD" id="cd01098">
    <property type="entry name" value="PAN_AP_plant"/>
    <property type="match status" value="1"/>
</dbReference>
<dbReference type="Gene3D" id="1.10.510.10">
    <property type="entry name" value="Transferase(Phosphotransferase) domain 1"/>
    <property type="match status" value="1"/>
</dbReference>
<dbReference type="Pfam" id="PF00954">
    <property type="entry name" value="S_locus_glycop"/>
    <property type="match status" value="1"/>
</dbReference>
<protein>
    <recommendedName>
        <fullName evidence="17">Receptor-like serine/threonine-protein kinase</fullName>
        <ecNumber evidence="17">2.7.11.1</ecNumber>
    </recommendedName>
</protein>
<dbReference type="Gene3D" id="2.90.10.10">
    <property type="entry name" value="Bulb-type lectin domain"/>
    <property type="match status" value="1"/>
</dbReference>
<dbReference type="PANTHER" id="PTHR47974">
    <property type="entry name" value="OS07G0415500 PROTEIN"/>
    <property type="match status" value="1"/>
</dbReference>
<dbReference type="GO" id="GO:0016020">
    <property type="term" value="C:membrane"/>
    <property type="evidence" value="ECO:0007669"/>
    <property type="project" value="UniProtKB-SubCell"/>
</dbReference>
<keyword evidence="6" id="KW-0732">Signal</keyword>
<dbReference type="SMART" id="SM00108">
    <property type="entry name" value="B_lectin"/>
    <property type="match status" value="1"/>
</dbReference>
<keyword evidence="12" id="KW-1015">Disulfide bond</keyword>
<comment type="similarity">
    <text evidence="17">Belongs to the protein kinase superfamily. Ser/Thr protein kinase family.</text>
</comment>
<dbReference type="FunFam" id="1.10.510.10:FF:000302">
    <property type="entry name" value="Serine/threonine-protein kinase"/>
    <property type="match status" value="1"/>
</dbReference>
<proteinExistence type="inferred from homology"/>
<evidence type="ECO:0000256" key="4">
    <source>
        <dbReference type="ARBA" id="ARBA00022679"/>
    </source>
</evidence>
<dbReference type="GO" id="GO:0005524">
    <property type="term" value="F:ATP binding"/>
    <property type="evidence" value="ECO:0007669"/>
    <property type="project" value="UniProtKB-UniRule"/>
</dbReference>
<keyword evidence="2 17" id="KW-0723">Serine/threonine-protein kinase</keyword>
<feature type="transmembrane region" description="Helical" evidence="19">
    <location>
        <begin position="19"/>
        <end position="37"/>
    </location>
</feature>
<dbReference type="PROSITE" id="PS00107">
    <property type="entry name" value="PROTEIN_KINASE_ATP"/>
    <property type="match status" value="1"/>
</dbReference>
<comment type="caution">
    <text evidence="23">The sequence shown here is derived from an EMBL/GenBank/DDBJ whole genome shotgun (WGS) entry which is preliminary data.</text>
</comment>
<dbReference type="PIRSF" id="PIRSF000641">
    <property type="entry name" value="SRK"/>
    <property type="match status" value="1"/>
</dbReference>
<keyword evidence="13 23" id="KW-0675">Receptor</keyword>
<dbReference type="PROSITE" id="PS00108">
    <property type="entry name" value="PROTEIN_KINASE_ST"/>
    <property type="match status" value="1"/>
</dbReference>
<dbReference type="InterPro" id="IPR000858">
    <property type="entry name" value="S_locus_glycoprot_dom"/>
</dbReference>
<reference evidence="23" key="2">
    <citation type="submission" date="2023-06" db="EMBL/GenBank/DDBJ databases">
        <authorList>
            <person name="Ma L."/>
            <person name="Liu K.-W."/>
            <person name="Li Z."/>
            <person name="Hsiao Y.-Y."/>
            <person name="Qi Y."/>
            <person name="Fu T."/>
            <person name="Tang G."/>
            <person name="Zhang D."/>
            <person name="Sun W.-H."/>
            <person name="Liu D.-K."/>
            <person name="Li Y."/>
            <person name="Chen G.-Z."/>
            <person name="Liu X.-D."/>
            <person name="Liao X.-Y."/>
            <person name="Jiang Y.-T."/>
            <person name="Yu X."/>
            <person name="Hao Y."/>
            <person name="Huang J."/>
            <person name="Zhao X.-W."/>
            <person name="Ke S."/>
            <person name="Chen Y.-Y."/>
            <person name="Wu W.-L."/>
            <person name="Hsu J.-L."/>
            <person name="Lin Y.-F."/>
            <person name="Huang M.-D."/>
            <person name="Li C.-Y."/>
            <person name="Huang L."/>
            <person name="Wang Z.-W."/>
            <person name="Zhao X."/>
            <person name="Zhong W.-Y."/>
            <person name="Peng D.-H."/>
            <person name="Ahmad S."/>
            <person name="Lan S."/>
            <person name="Zhang J.-S."/>
            <person name="Tsai W.-C."/>
            <person name="Van De Peer Y."/>
            <person name="Liu Z.-J."/>
        </authorList>
    </citation>
    <scope>NUCLEOTIDE SEQUENCE</scope>
    <source>
        <strain evidence="23">CP</strain>
        <tissue evidence="23">Leaves</tissue>
    </source>
</reference>
<dbReference type="FunFam" id="3.30.200.20:FF:000059">
    <property type="entry name" value="S-receptor-like serine/threonine-protein kinase"/>
    <property type="match status" value="1"/>
</dbReference>
<dbReference type="InterPro" id="IPR001480">
    <property type="entry name" value="Bulb-type_lectin_dom"/>
</dbReference>
<keyword evidence="8 17" id="KW-0418">Kinase</keyword>
<dbReference type="PROSITE" id="PS50948">
    <property type="entry name" value="PAN"/>
    <property type="match status" value="1"/>
</dbReference>
<dbReference type="CDD" id="cd00028">
    <property type="entry name" value="B_lectin"/>
    <property type="match status" value="1"/>
</dbReference>
<dbReference type="EMBL" id="JAUJYO010000012">
    <property type="protein sequence ID" value="KAK1301434.1"/>
    <property type="molecule type" value="Genomic_DNA"/>
</dbReference>
<evidence type="ECO:0000256" key="18">
    <source>
        <dbReference type="PROSITE-ProRule" id="PRU10141"/>
    </source>
</evidence>
<feature type="domain" description="Protein kinase" evidence="20">
    <location>
        <begin position="535"/>
        <end position="817"/>
    </location>
</feature>
<keyword evidence="3" id="KW-0245">EGF-like domain</keyword>
<evidence type="ECO:0000256" key="14">
    <source>
        <dbReference type="ARBA" id="ARBA00023180"/>
    </source>
</evidence>
<evidence type="ECO:0000256" key="11">
    <source>
        <dbReference type="ARBA" id="ARBA00023136"/>
    </source>
</evidence>
<dbReference type="EC" id="2.7.11.1" evidence="17"/>
<keyword evidence="14" id="KW-0325">Glycoprotein</keyword>
<evidence type="ECO:0000256" key="17">
    <source>
        <dbReference type="PIRNR" id="PIRNR000641"/>
    </source>
</evidence>
<name>A0AAV9DKR0_ACOCL</name>
<keyword evidence="11 19" id="KW-0472">Membrane</keyword>
<dbReference type="GO" id="GO:0048544">
    <property type="term" value="P:recognition of pollen"/>
    <property type="evidence" value="ECO:0007669"/>
    <property type="project" value="InterPro"/>
</dbReference>